<feature type="transmembrane region" description="Helical" evidence="7">
    <location>
        <begin position="275"/>
        <end position="293"/>
    </location>
</feature>
<dbReference type="HOGENOM" id="CLU_050028_0_1_11"/>
<dbReference type="PATRIC" id="fig|1224163.3.peg.625"/>
<dbReference type="GO" id="GO:0005886">
    <property type="term" value="C:plasma membrane"/>
    <property type="evidence" value="ECO:0007669"/>
    <property type="project" value="UniProtKB-SubCell"/>
</dbReference>
<protein>
    <recommendedName>
        <fullName evidence="10">Inner membrane protein YhjD</fullName>
    </recommendedName>
</protein>
<dbReference type="EMBL" id="CP003924">
    <property type="protein sequence ID" value="AGS34106.1"/>
    <property type="molecule type" value="Genomic_DNA"/>
</dbReference>
<comment type="subcellular location">
    <subcellularLocation>
        <location evidence="1">Cell membrane</location>
        <topology evidence="1">Multi-pass membrane protein</topology>
    </subcellularLocation>
</comment>
<evidence type="ECO:0000313" key="9">
    <source>
        <dbReference type="Proteomes" id="UP000015388"/>
    </source>
</evidence>
<proteinExistence type="predicted"/>
<reference evidence="8 9" key="1">
    <citation type="submission" date="2012-11" db="EMBL/GenBank/DDBJ databases">
        <title>The complete genome sequence of Corynebacterium maris Coryn-1 (=DSM 45190).</title>
        <authorList>
            <person name="Schaffert L."/>
            <person name="Albersmeier A."/>
            <person name="Kalinowski J."/>
            <person name="Ruckert C."/>
        </authorList>
    </citation>
    <scope>NUCLEOTIDE SEQUENCE [LARGE SCALE GENOMIC DNA]</scope>
    <source>
        <strain evidence="9">Coryn-1</strain>
    </source>
</reference>
<feature type="transmembrane region" description="Helical" evidence="7">
    <location>
        <begin position="208"/>
        <end position="233"/>
    </location>
</feature>
<feature type="transmembrane region" description="Helical" evidence="7">
    <location>
        <begin position="338"/>
        <end position="356"/>
    </location>
</feature>
<dbReference type="AlphaFoldDB" id="S5TGT4"/>
<keyword evidence="4 7" id="KW-1133">Transmembrane helix</keyword>
<dbReference type="OrthoDB" id="4127374at2"/>
<keyword evidence="9" id="KW-1185">Reference proteome</keyword>
<sequence>MATKTQPDDKKTDDHGIERAREDDPGVVDKVRDKAPVVDHAMRMQNRFASEGGNQFSAGITYFSVLALFPLAMLVFATLATILANRPDLLTQVQDQISGGMPGEIGNLVNTIIDQAIAQRGAVFGVGALTALWSGLGWMTNLRAGVSAMWKMDPNEGGNFVVKKLRDLVALIGLLLALILAFGVTAIGSSGLTRDVLEWLGVDGFPGMGFVIFLAGLIIGVLANFLVMLWIVFMLPRTKVPRRSGIQAAVIGAVVFEAIKQLSTVIFSSALNNPAGAIFGPVIGLMIALYLIWRVVMYVVAWSATTEESLEVTPSKAPDPAIIRVRHEVREGPKGSSALGAGAALGALGAGLFAWLRRK</sequence>
<evidence type="ECO:0000256" key="3">
    <source>
        <dbReference type="ARBA" id="ARBA00022692"/>
    </source>
</evidence>
<evidence type="ECO:0000313" key="8">
    <source>
        <dbReference type="EMBL" id="AGS34106.1"/>
    </source>
</evidence>
<dbReference type="eggNOG" id="COG1295">
    <property type="taxonomic scope" value="Bacteria"/>
</dbReference>
<evidence type="ECO:0008006" key="10">
    <source>
        <dbReference type="Google" id="ProtNLM"/>
    </source>
</evidence>
<feature type="region of interest" description="Disordered" evidence="6">
    <location>
        <begin position="1"/>
        <end position="26"/>
    </location>
</feature>
<keyword evidence="3 7" id="KW-0812">Transmembrane</keyword>
<evidence type="ECO:0000256" key="4">
    <source>
        <dbReference type="ARBA" id="ARBA00022989"/>
    </source>
</evidence>
<gene>
    <name evidence="8" type="ORF">B841_03115</name>
</gene>
<dbReference type="Pfam" id="PF03631">
    <property type="entry name" value="Virul_fac_BrkB"/>
    <property type="match status" value="1"/>
</dbReference>
<evidence type="ECO:0000256" key="1">
    <source>
        <dbReference type="ARBA" id="ARBA00004651"/>
    </source>
</evidence>
<name>S5TGT4_9CORY</name>
<keyword evidence="2" id="KW-1003">Cell membrane</keyword>
<feature type="transmembrane region" description="Helical" evidence="7">
    <location>
        <begin position="168"/>
        <end position="188"/>
    </location>
</feature>
<evidence type="ECO:0000256" key="7">
    <source>
        <dbReference type="SAM" id="Phobius"/>
    </source>
</evidence>
<dbReference type="PANTHER" id="PTHR30213">
    <property type="entry name" value="INNER MEMBRANE PROTEIN YHJD"/>
    <property type="match status" value="1"/>
</dbReference>
<evidence type="ECO:0000256" key="2">
    <source>
        <dbReference type="ARBA" id="ARBA00022475"/>
    </source>
</evidence>
<keyword evidence="5 7" id="KW-0472">Membrane</keyword>
<dbReference type="KEGG" id="cmd:B841_03115"/>
<evidence type="ECO:0000256" key="6">
    <source>
        <dbReference type="SAM" id="MobiDB-lite"/>
    </source>
</evidence>
<dbReference type="Proteomes" id="UP000015388">
    <property type="component" value="Chromosome"/>
</dbReference>
<dbReference type="PANTHER" id="PTHR30213:SF1">
    <property type="entry name" value="INNER MEMBRANE PROTEIN YHJD"/>
    <property type="match status" value="1"/>
</dbReference>
<feature type="transmembrane region" description="Helical" evidence="7">
    <location>
        <begin position="60"/>
        <end position="84"/>
    </location>
</feature>
<dbReference type="RefSeq" id="WP_020934039.1">
    <property type="nucleotide sequence ID" value="NC_021915.1"/>
</dbReference>
<evidence type="ECO:0000256" key="5">
    <source>
        <dbReference type="ARBA" id="ARBA00023136"/>
    </source>
</evidence>
<dbReference type="STRING" id="1224163.B841_03115"/>
<accession>S5TGT4</accession>
<dbReference type="InterPro" id="IPR017039">
    <property type="entry name" value="Virul_fac_BrkB"/>
</dbReference>
<organism evidence="8 9">
    <name type="scientific">Corynebacterium maris DSM 45190</name>
    <dbReference type="NCBI Taxonomy" id="1224163"/>
    <lineage>
        <taxon>Bacteria</taxon>
        <taxon>Bacillati</taxon>
        <taxon>Actinomycetota</taxon>
        <taxon>Actinomycetes</taxon>
        <taxon>Mycobacteriales</taxon>
        <taxon>Corynebacteriaceae</taxon>
        <taxon>Corynebacterium</taxon>
    </lineage>
</organism>